<proteinExistence type="predicted"/>
<evidence type="ECO:0000313" key="1">
    <source>
        <dbReference type="EMBL" id="MBK1661990.1"/>
    </source>
</evidence>
<dbReference type="RefSeq" id="WP_133222174.1">
    <property type="nucleotide sequence ID" value="NZ_NRSG01000421.1"/>
</dbReference>
<evidence type="ECO:0000313" key="2">
    <source>
        <dbReference type="Proteomes" id="UP000697995"/>
    </source>
</evidence>
<sequence length="67" mass="6757">MSSHSLAQARQTLPAAFATASAWLRRLDVTLRAPDAPHPAACRGAGPVRGDAGMAAARIAPLPVAAA</sequence>
<accession>A0ABS1D697</accession>
<reference evidence="1 2" key="1">
    <citation type="journal article" date="2020" name="Microorganisms">
        <title>Osmotic Adaptation and Compatible Solute Biosynthesis of Phototrophic Bacteria as Revealed from Genome Analyses.</title>
        <authorList>
            <person name="Imhoff J.F."/>
            <person name="Rahn T."/>
            <person name="Kunzel S."/>
            <person name="Keller A."/>
            <person name="Neulinger S.C."/>
        </authorList>
    </citation>
    <scope>NUCLEOTIDE SEQUENCE [LARGE SCALE GENOMIC DNA]</scope>
    <source>
        <strain evidence="1 2">DSM 15382</strain>
    </source>
</reference>
<name>A0ABS1D697_9PROT</name>
<organism evidence="1 2">
    <name type="scientific">Paracraurococcus ruber</name>
    <dbReference type="NCBI Taxonomy" id="77675"/>
    <lineage>
        <taxon>Bacteria</taxon>
        <taxon>Pseudomonadati</taxon>
        <taxon>Pseudomonadota</taxon>
        <taxon>Alphaproteobacteria</taxon>
        <taxon>Acetobacterales</taxon>
        <taxon>Roseomonadaceae</taxon>
        <taxon>Paracraurococcus</taxon>
    </lineage>
</organism>
<comment type="caution">
    <text evidence="1">The sequence shown here is derived from an EMBL/GenBank/DDBJ whole genome shotgun (WGS) entry which is preliminary data.</text>
</comment>
<dbReference type="EMBL" id="NRSG01000421">
    <property type="protein sequence ID" value="MBK1661990.1"/>
    <property type="molecule type" value="Genomic_DNA"/>
</dbReference>
<dbReference type="Proteomes" id="UP000697995">
    <property type="component" value="Unassembled WGS sequence"/>
</dbReference>
<keyword evidence="2" id="KW-1185">Reference proteome</keyword>
<protein>
    <submittedName>
        <fullName evidence="1">Uncharacterized protein</fullName>
    </submittedName>
</protein>
<gene>
    <name evidence="1" type="ORF">CKO45_27745</name>
</gene>